<dbReference type="InterPro" id="IPR032030">
    <property type="entry name" value="YscD_cytoplasmic_dom"/>
</dbReference>
<dbReference type="EMBL" id="RXLQ01000001">
    <property type="protein sequence ID" value="RSZ61068.1"/>
    <property type="molecule type" value="Genomic_DNA"/>
</dbReference>
<comment type="caution">
    <text evidence="4">The sequence shown here is derived from an EMBL/GenBank/DDBJ whole genome shotgun (WGS) entry which is preliminary data.</text>
</comment>
<evidence type="ECO:0000259" key="3">
    <source>
        <dbReference type="Pfam" id="PF21934"/>
    </source>
</evidence>
<dbReference type="SUPFAM" id="SSF49879">
    <property type="entry name" value="SMAD/FHA domain"/>
    <property type="match status" value="1"/>
</dbReference>
<evidence type="ECO:0000313" key="4">
    <source>
        <dbReference type="EMBL" id="RSZ61068.1"/>
    </source>
</evidence>
<name>A0A430HU05_9BURK</name>
<feature type="region of interest" description="Disordered" evidence="1">
    <location>
        <begin position="171"/>
        <end position="203"/>
    </location>
</feature>
<reference evidence="4 5" key="1">
    <citation type="submission" date="2018-12" db="EMBL/GenBank/DDBJ databases">
        <authorList>
            <person name="Yang E."/>
        </authorList>
    </citation>
    <scope>NUCLEOTIDE SEQUENCE [LARGE SCALE GENOMIC DNA]</scope>
    <source>
        <strain evidence="4 5">SOD</strain>
    </source>
</reference>
<dbReference type="InterPro" id="IPR053946">
    <property type="entry name" value="YscD_ppl_3rd"/>
</dbReference>
<gene>
    <name evidence="4" type="ORF">EJB06_02775</name>
</gene>
<dbReference type="Pfam" id="PF16697">
    <property type="entry name" value="Yop-YscD_cpl"/>
    <property type="match status" value="1"/>
</dbReference>
<feature type="domain" description="YscD cytoplasmic" evidence="2">
    <location>
        <begin position="5"/>
        <end position="93"/>
    </location>
</feature>
<dbReference type="Gene3D" id="2.60.200.20">
    <property type="match status" value="1"/>
</dbReference>
<accession>A0A430HU05</accession>
<proteinExistence type="predicted"/>
<protein>
    <submittedName>
        <fullName evidence="4">Uncharacterized protein</fullName>
    </submittedName>
</protein>
<evidence type="ECO:0000256" key="1">
    <source>
        <dbReference type="SAM" id="MobiDB-lite"/>
    </source>
</evidence>
<dbReference type="AlphaFoldDB" id="A0A430HU05"/>
<dbReference type="InterPro" id="IPR008984">
    <property type="entry name" value="SMAD_FHA_dom_sf"/>
</dbReference>
<dbReference type="Proteomes" id="UP000278085">
    <property type="component" value="Unassembled WGS sequence"/>
</dbReference>
<organism evidence="4 5">
    <name type="scientific">Massilia atriviolacea</name>
    <dbReference type="NCBI Taxonomy" id="2495579"/>
    <lineage>
        <taxon>Bacteria</taxon>
        <taxon>Pseudomonadati</taxon>
        <taxon>Pseudomonadota</taxon>
        <taxon>Betaproteobacteria</taxon>
        <taxon>Burkholderiales</taxon>
        <taxon>Oxalobacteraceae</taxon>
        <taxon>Telluria group</taxon>
        <taxon>Massilia</taxon>
    </lineage>
</organism>
<dbReference type="Pfam" id="PF21934">
    <property type="entry name" value="Yop-YscD_ppl_3rd"/>
    <property type="match status" value="1"/>
</dbReference>
<evidence type="ECO:0000313" key="5">
    <source>
        <dbReference type="Proteomes" id="UP000278085"/>
    </source>
</evidence>
<keyword evidence="5" id="KW-1185">Reference proteome</keyword>
<evidence type="ECO:0000259" key="2">
    <source>
        <dbReference type="Pfam" id="PF16697"/>
    </source>
</evidence>
<feature type="region of interest" description="Disordered" evidence="1">
    <location>
        <begin position="101"/>
        <end position="137"/>
    </location>
</feature>
<dbReference type="OrthoDB" id="9156149at2"/>
<feature type="domain" description="YscD-like Bon-like" evidence="3">
    <location>
        <begin position="205"/>
        <end position="265"/>
    </location>
</feature>
<dbReference type="RefSeq" id="WP_126072453.1">
    <property type="nucleotide sequence ID" value="NZ_CP051166.1"/>
</dbReference>
<sequence length="327" mass="35017">MLELRILNGLHRGATLPLDGQAVHIGAGDEADVVMADHGIESEHARLAPHGDGWLLTASGGAIYAAGRSDAQELVELRAGDCARVGDIWISVCWPDAPWEAPPPLPEPEPACDAREAHAGDTAAPAPVQQEPPRPHANWRRRGAGALLALVAAMLAATAYALTTRPDPVALQPVTTQSGAPKPPARAGKAAAPPKAPEKPEKPDLAALFRKRLADADLLNRFDLSLGERAWSMQAHLDDEESARFERILGSFIKEHDIRFPVKAKAVTAEAMLPFRIGQVISGANASIVTQDGARLYVGDDYKGVRVVAIQPSRATFFGKRKIEVIW</sequence>